<evidence type="ECO:0000313" key="3">
    <source>
        <dbReference type="EMBL" id="AMP11062.1"/>
    </source>
</evidence>
<keyword evidence="4" id="KW-1185">Reference proteome</keyword>
<organism evidence="3 4">
    <name type="scientific">Collimonas arenae</name>
    <dbReference type="NCBI Taxonomy" id="279058"/>
    <lineage>
        <taxon>Bacteria</taxon>
        <taxon>Pseudomonadati</taxon>
        <taxon>Pseudomonadota</taxon>
        <taxon>Betaproteobacteria</taxon>
        <taxon>Burkholderiales</taxon>
        <taxon>Oxalobacteraceae</taxon>
        <taxon>Collimonas</taxon>
    </lineage>
</organism>
<dbReference type="Gene3D" id="2.30.30.90">
    <property type="match status" value="1"/>
</dbReference>
<dbReference type="SMART" id="SM00899">
    <property type="entry name" value="FeoA"/>
    <property type="match status" value="1"/>
</dbReference>
<dbReference type="AlphaFoldDB" id="A0A127PTX7"/>
<keyword evidence="1" id="KW-0408">Iron</keyword>
<dbReference type="GO" id="GO:0046914">
    <property type="term" value="F:transition metal ion binding"/>
    <property type="evidence" value="ECO:0007669"/>
    <property type="project" value="InterPro"/>
</dbReference>
<name>A0A127PTX7_9BURK</name>
<proteinExistence type="predicted"/>
<dbReference type="InterPro" id="IPR052713">
    <property type="entry name" value="FeoA"/>
</dbReference>
<dbReference type="PANTHER" id="PTHR42954">
    <property type="entry name" value="FE(2+) TRANSPORT PROTEIN A"/>
    <property type="match status" value="1"/>
</dbReference>
<protein>
    <submittedName>
        <fullName evidence="3">FeoA domain protein</fullName>
    </submittedName>
</protein>
<evidence type="ECO:0000259" key="2">
    <source>
        <dbReference type="SMART" id="SM00899"/>
    </source>
</evidence>
<dbReference type="PANTHER" id="PTHR42954:SF2">
    <property type="entry name" value="FE(2+) TRANSPORT PROTEIN A"/>
    <property type="match status" value="1"/>
</dbReference>
<evidence type="ECO:0000313" key="4">
    <source>
        <dbReference type="Proteomes" id="UP000071778"/>
    </source>
</evidence>
<feature type="domain" description="Ferrous iron transporter FeoA-like" evidence="2">
    <location>
        <begin position="1"/>
        <end position="72"/>
    </location>
</feature>
<dbReference type="InterPro" id="IPR008988">
    <property type="entry name" value="Transcriptional_repressor_C"/>
</dbReference>
<reference evidence="3 4" key="1">
    <citation type="submission" date="2015-11" db="EMBL/GenBank/DDBJ databases">
        <title>Exploring the genomic traits of fungus-feeding bacterial genus Collimonas.</title>
        <authorList>
            <person name="Song C."/>
            <person name="Schmidt R."/>
            <person name="de Jager V."/>
            <person name="Krzyzanowska D."/>
            <person name="Jongedijk E."/>
            <person name="Cankar K."/>
            <person name="Beekwilder J."/>
            <person name="van Veen A."/>
            <person name="de Boer W."/>
            <person name="van Veen J.A."/>
            <person name="Garbeva P."/>
        </authorList>
    </citation>
    <scope>NUCLEOTIDE SEQUENCE [LARGE SCALE GENOMIC DNA]</scope>
    <source>
        <strain evidence="3 4">Ter282</strain>
    </source>
</reference>
<dbReference type="SUPFAM" id="SSF50037">
    <property type="entry name" value="C-terminal domain of transcriptional repressors"/>
    <property type="match status" value="1"/>
</dbReference>
<dbReference type="Proteomes" id="UP000071778">
    <property type="component" value="Chromosome"/>
</dbReference>
<sequence length="74" mass="8203">MPPFTPAIIEHVEDVLTIDPIAKRLRELGFVQGEEVSIVARGPISADPLMIQVGFTRFALRRAEAQRVHVHTAS</sequence>
<accession>A0A127PTX7</accession>
<gene>
    <name evidence="3" type="ORF">CAter282_3369</name>
</gene>
<dbReference type="InterPro" id="IPR007167">
    <property type="entry name" value="Fe-transptr_FeoA-like"/>
</dbReference>
<dbReference type="Pfam" id="PF04023">
    <property type="entry name" value="FeoA"/>
    <property type="match status" value="1"/>
</dbReference>
<dbReference type="PATRIC" id="fig|279058.17.peg.3664"/>
<evidence type="ECO:0000256" key="1">
    <source>
        <dbReference type="ARBA" id="ARBA00023004"/>
    </source>
</evidence>
<dbReference type="InterPro" id="IPR038157">
    <property type="entry name" value="FeoA_core_dom"/>
</dbReference>
<dbReference type="EMBL" id="CP013235">
    <property type="protein sequence ID" value="AMP11062.1"/>
    <property type="molecule type" value="Genomic_DNA"/>
</dbReference>